<protein>
    <recommendedName>
        <fullName evidence="4">AAA+ ATPase domain-containing protein</fullName>
    </recommendedName>
</protein>
<dbReference type="EMBL" id="BAAARV010000073">
    <property type="protein sequence ID" value="GAA2372307.1"/>
    <property type="molecule type" value="Genomic_DNA"/>
</dbReference>
<dbReference type="Proteomes" id="UP001501444">
    <property type="component" value="Unassembled WGS sequence"/>
</dbReference>
<gene>
    <name evidence="2" type="ORF">GCM10010170_074500</name>
</gene>
<dbReference type="Gene3D" id="3.40.50.300">
    <property type="entry name" value="P-loop containing nucleotide triphosphate hydrolases"/>
    <property type="match status" value="1"/>
</dbReference>
<evidence type="ECO:0008006" key="4">
    <source>
        <dbReference type="Google" id="ProtNLM"/>
    </source>
</evidence>
<proteinExistence type="predicted"/>
<feature type="compositionally biased region" description="Basic and acidic residues" evidence="1">
    <location>
        <begin position="556"/>
        <end position="570"/>
    </location>
</feature>
<accession>A0ABN3H8E1</accession>
<dbReference type="RefSeq" id="WP_344617315.1">
    <property type="nucleotide sequence ID" value="NZ_BAAARV010000073.1"/>
</dbReference>
<reference evidence="2 3" key="1">
    <citation type="journal article" date="2019" name="Int. J. Syst. Evol. Microbiol.">
        <title>The Global Catalogue of Microorganisms (GCM) 10K type strain sequencing project: providing services to taxonomists for standard genome sequencing and annotation.</title>
        <authorList>
            <consortium name="The Broad Institute Genomics Platform"/>
            <consortium name="The Broad Institute Genome Sequencing Center for Infectious Disease"/>
            <person name="Wu L."/>
            <person name="Ma J."/>
        </authorList>
    </citation>
    <scope>NUCLEOTIDE SEQUENCE [LARGE SCALE GENOMIC DNA]</scope>
    <source>
        <strain evidence="2 3">JCM 3272</strain>
    </source>
</reference>
<feature type="region of interest" description="Disordered" evidence="1">
    <location>
        <begin position="491"/>
        <end position="574"/>
    </location>
</feature>
<sequence length="2049" mass="224323">MGGRRSGLQVRFDDEVQAPTPVGWPTGSDVLALVDPHSVAQRLLEEVSNEDMLTLLRRVGPEVARVALHVINLNLSGRVNAGMAGQLLVRLRHDKATASSHALRALLFPVVEVFRRLTLSADDWRTLVESDTSRVAYQFDEPYFRGIRTVPESLRPVGFAVAIAHRSSAAAAALGFLARKRPELSGVYETLRAQYPALPAQYVVDVADLERGGTHERQSEATAEPFEPGVALERLEQCWNLGRQAAERIVAALASGRLPAESDIAALSSLDGAVQQIAQQLADHAGELVAPDLNAVRAAVAAIERMRRSDWLRHLSELSTPPNLAEPLDELRAVIERVRTTTPDEAELQHLRAFYDFVVLAVTSPDEARDHAGRLGLDETLPKPLSTLVIKEVMRPGLLSLPPAAFAAAASGLSASAPVAIDADPDMDGTEDGGAGTPVPASPVEPPAAAESAGVPSESGDAPDAIDALDAELDELLDEDFDRLFAAPERDEAADTGHAEHEPARPPAEQGAAAAEDEHLGTAPADAIGHGGQPEAVAPPAANFPQYKPDLAPESAELRSPDTDDVHGDAEPADASEFAEVRTELIERHRFGLAACIAEAIGRPPAVVAARRAAALAANMRASAGSVAAAFAASAERLTRANLADDRAGQLLGWGATVSVAASTHMPQLVPVLDDLQLAIEDFAGLTVLGRALSDATRSGIVVAQETGTTMATTLDLEQEAARHATRAAYLTDTARSRSIKYAPASAVYQAWMSERGLLGSLLRLVMRNDAVLLTEVREKILEAQGQEDRQIDDQYSRQRGRRQAKIEAGARQKLRTQYRDALNVASEWVGTMERIGQWQDQHSDPSAERVNRIRREILRCREDVRQDIQRLQAEEGARGRLEAAAAAGAIGELVQRVYDQFNAQAATDPAGSELSADYVVNRELVATDLFLDQDRLRPDQQLGSAHLDQLLHVASRPALDLDELYTHRTRLGDHDIAQRLIDEARVVDPDLAEALAVRWAADEAERGAQIRPAVEALKRLVEQERMAGVLDEHQWSVYAVEVERLETHGRRDYRRIEDEVALLTNELLDTRVRVIERMLAAIDREAFDKVKVAAHQERLKAMARQGEIAGAEEYLEQLRAGRDLPAPDRSAGHLSRFFPAVPDLFVTYPALLESLLGGLQQDAIDAGLEAFHQATEMSVKTLDDRRRRAGARSLESWLGLSARRLRAHGLDTQRALAEVLSQAGIDFKSAIPDSNETKERRWWTLTDVRIAGRAANPVLGSRMSPDGATLRVLVLHSAQSATRLIESLRDQSEDHTVLVVWLGAPMRPAERRVLMEATRGRPRPSVLLIDAAVLAYLVMQPEALRGPFVDIVLPFTAANPYQDKAGDAAEEMFFGRSRELREVQAMDGSSIVYGGRQLGKSALLRAAQREFVRRNRSSVAAYLSIFSIGSDGQAGKLWPELWHKLAEYDVLPDALPQEDLARGVYDGVRNWLRDDPSRTLLVLLDEADAFLEADSKQYFVEIDWFRRIMQDPGSAGRVKIVLAGLHRTARFSAVPNQPLSHFGQPILIGPLGPQQAYDMIIQPLATLGLRFDNPQTAPARIMAYTNNIPALLQILGQALVTQAFSRPVTDDEPPGVITDEDVTAVINNAGLHGQLVQKYNLTLDLDHRYRVIALVLALAAHEEEAGSSGLPVEEIAQRCRMYWPAGFLDSPSDLVASLVDECVDLGVLARDESRYRIRTPTVLRLLGDHESVLQRLFSAPEQLEVPSVSRRLHFRRDLGDGCTWRSPLTELQVDRIAKASGPLLVVGTRAHGIHFVPRALEAMRGQLSVDEVRRLPKPSIEQIRHSVGLHPRSLTLVDATRMSADDLYNLYREVDRAWRVVIMAGLTSAPAWIRIDQRVALSRLGRDGLRLWCEEENLAFHDAADQRTLDAKVGGWPLLLERVTHKARVDGNLNAEQLLAWFDGWWAGRGAAALLADLGLDDPNDPVVRALLAALDAAREIVPVGVQDQSVLVEMLGEQLESTIAGFAGPQELFDVLCVLGLFDIDKNVIQLEPVHLDAIRRTAASHE</sequence>
<evidence type="ECO:0000313" key="3">
    <source>
        <dbReference type="Proteomes" id="UP001501444"/>
    </source>
</evidence>
<comment type="caution">
    <text evidence="2">The sequence shown here is derived from an EMBL/GenBank/DDBJ whole genome shotgun (WGS) entry which is preliminary data.</text>
</comment>
<dbReference type="InterPro" id="IPR027417">
    <property type="entry name" value="P-loop_NTPase"/>
</dbReference>
<keyword evidence="3" id="KW-1185">Reference proteome</keyword>
<feature type="region of interest" description="Disordered" evidence="1">
    <location>
        <begin position="420"/>
        <end position="464"/>
    </location>
</feature>
<feature type="compositionally biased region" description="Low complexity" evidence="1">
    <location>
        <begin position="447"/>
        <end position="464"/>
    </location>
</feature>
<feature type="compositionally biased region" description="Basic and acidic residues" evidence="1">
    <location>
        <begin position="491"/>
        <end position="504"/>
    </location>
</feature>
<evidence type="ECO:0000313" key="2">
    <source>
        <dbReference type="EMBL" id="GAA2372307.1"/>
    </source>
</evidence>
<organism evidence="2 3">
    <name type="scientific">Dactylosporangium salmoneum</name>
    <dbReference type="NCBI Taxonomy" id="53361"/>
    <lineage>
        <taxon>Bacteria</taxon>
        <taxon>Bacillati</taxon>
        <taxon>Actinomycetota</taxon>
        <taxon>Actinomycetes</taxon>
        <taxon>Micromonosporales</taxon>
        <taxon>Micromonosporaceae</taxon>
        <taxon>Dactylosporangium</taxon>
    </lineage>
</organism>
<dbReference type="SUPFAM" id="SSF52540">
    <property type="entry name" value="P-loop containing nucleoside triphosphate hydrolases"/>
    <property type="match status" value="1"/>
</dbReference>
<evidence type="ECO:0000256" key="1">
    <source>
        <dbReference type="SAM" id="MobiDB-lite"/>
    </source>
</evidence>
<name>A0ABN3H8E1_9ACTN</name>